<evidence type="ECO:0000256" key="7">
    <source>
        <dbReference type="SAM" id="MobiDB-lite"/>
    </source>
</evidence>
<dbReference type="Proteomes" id="UP001217918">
    <property type="component" value="Unassembled WGS sequence"/>
</dbReference>
<protein>
    <recommendedName>
        <fullName evidence="8">HSF-type DNA-binding domain-containing protein</fullName>
    </recommendedName>
</protein>
<dbReference type="EMBL" id="JAQQPM010000005">
    <property type="protein sequence ID" value="KAK2071946.1"/>
    <property type="molecule type" value="Genomic_DNA"/>
</dbReference>
<feature type="domain" description="HSF-type DNA-binding" evidence="8">
    <location>
        <begin position="86"/>
        <end position="193"/>
    </location>
</feature>
<comment type="similarity">
    <text evidence="2 5">Belongs to the HSF family.</text>
</comment>
<name>A0AAD9I680_9PEZI</name>
<keyword evidence="4" id="KW-0539">Nucleus</keyword>
<evidence type="ECO:0000256" key="4">
    <source>
        <dbReference type="ARBA" id="ARBA00023242"/>
    </source>
</evidence>
<keyword evidence="10" id="KW-1185">Reference proteome</keyword>
<dbReference type="InterPro" id="IPR036388">
    <property type="entry name" value="WH-like_DNA-bd_sf"/>
</dbReference>
<evidence type="ECO:0000256" key="5">
    <source>
        <dbReference type="RuleBase" id="RU004020"/>
    </source>
</evidence>
<feature type="region of interest" description="Disordered" evidence="7">
    <location>
        <begin position="190"/>
        <end position="217"/>
    </location>
</feature>
<reference evidence="9" key="1">
    <citation type="journal article" date="2023" name="Mol. Plant Microbe Interact.">
        <title>Elucidating the Obligate Nature and Biological Capacity of an Invasive Fungal Corn Pathogen.</title>
        <authorList>
            <person name="MacCready J.S."/>
            <person name="Roggenkamp E.M."/>
            <person name="Gdanetz K."/>
            <person name="Chilvers M.I."/>
        </authorList>
    </citation>
    <scope>NUCLEOTIDE SEQUENCE</scope>
    <source>
        <strain evidence="9">PM02</strain>
    </source>
</reference>
<sequence>MLIRAQEDCNLAVQWHHPARMPKVKPKLLPRHPLPLHAVASTRRLWPQVVGKLTQHNGHVAESDSIEHLEELAQKAKREAQAKRKQIPPFVQKLSSFLDESRNTDLIRWSDKGDSFVVLDEDEFAKTLIPELFKHNNYASFVRQLNMYGFHKRVGLSDNSMKASERKNKSPSEYYNPYFRRGHPNLLWLINKPKGGNGKKKGKKEEGVEGDSEAEDAVVDDSLQVPSYVSAPVGGGRPLANEVGPPQRKDLAQVKNEVDRLQQQQLAISDMLNKLRRDHIALSQQAVQFQNQHNRHEQSINAILTFLANVFRKSLEEQGGTQTVQDLLANVIPGPQMHVNRDHPAPNGYGHGTS</sequence>
<dbReference type="SMART" id="SM00415">
    <property type="entry name" value="HSF"/>
    <property type="match status" value="1"/>
</dbReference>
<dbReference type="GO" id="GO:0003700">
    <property type="term" value="F:DNA-binding transcription factor activity"/>
    <property type="evidence" value="ECO:0007669"/>
    <property type="project" value="InterPro"/>
</dbReference>
<comment type="subcellular location">
    <subcellularLocation>
        <location evidence="1">Nucleus</location>
    </subcellularLocation>
</comment>
<dbReference type="InterPro" id="IPR000232">
    <property type="entry name" value="HSF_DNA-bd"/>
</dbReference>
<proteinExistence type="inferred from homology"/>
<dbReference type="PANTHER" id="PTHR10015:SF427">
    <property type="entry name" value="HEAT SHOCK FACTOR PROTEIN"/>
    <property type="match status" value="1"/>
</dbReference>
<dbReference type="InterPro" id="IPR036390">
    <property type="entry name" value="WH_DNA-bd_sf"/>
</dbReference>
<dbReference type="Gene3D" id="1.10.10.10">
    <property type="entry name" value="Winged helix-like DNA-binding domain superfamily/Winged helix DNA-binding domain"/>
    <property type="match status" value="1"/>
</dbReference>
<dbReference type="PRINTS" id="PR00056">
    <property type="entry name" value="HSFDOMAIN"/>
</dbReference>
<evidence type="ECO:0000256" key="3">
    <source>
        <dbReference type="ARBA" id="ARBA00023125"/>
    </source>
</evidence>
<dbReference type="GO" id="GO:0005634">
    <property type="term" value="C:nucleus"/>
    <property type="evidence" value="ECO:0007669"/>
    <property type="project" value="UniProtKB-SubCell"/>
</dbReference>
<gene>
    <name evidence="9" type="ORF">P8C59_006329</name>
</gene>
<keyword evidence="3" id="KW-0238">DNA-binding</keyword>
<evidence type="ECO:0000259" key="8">
    <source>
        <dbReference type="SMART" id="SM00415"/>
    </source>
</evidence>
<feature type="compositionally biased region" description="Acidic residues" evidence="7">
    <location>
        <begin position="208"/>
        <end position="217"/>
    </location>
</feature>
<accession>A0AAD9I680</accession>
<evidence type="ECO:0000256" key="6">
    <source>
        <dbReference type="SAM" id="Coils"/>
    </source>
</evidence>
<feature type="region of interest" description="Disordered" evidence="7">
    <location>
        <begin position="334"/>
        <end position="354"/>
    </location>
</feature>
<evidence type="ECO:0000313" key="9">
    <source>
        <dbReference type="EMBL" id="KAK2071946.1"/>
    </source>
</evidence>
<feature type="coiled-coil region" evidence="6">
    <location>
        <begin position="251"/>
        <end position="292"/>
    </location>
</feature>
<dbReference type="FunFam" id="1.10.10.10:FF:000173">
    <property type="entry name" value="Heat shock transcription factor Hsf1"/>
    <property type="match status" value="1"/>
</dbReference>
<evidence type="ECO:0000313" key="10">
    <source>
        <dbReference type="Proteomes" id="UP001217918"/>
    </source>
</evidence>
<dbReference type="Pfam" id="PF00447">
    <property type="entry name" value="HSF_DNA-bind"/>
    <property type="match status" value="1"/>
</dbReference>
<evidence type="ECO:0000256" key="2">
    <source>
        <dbReference type="ARBA" id="ARBA00006403"/>
    </source>
</evidence>
<comment type="caution">
    <text evidence="9">The sequence shown here is derived from an EMBL/GenBank/DDBJ whole genome shotgun (WGS) entry which is preliminary data.</text>
</comment>
<dbReference type="AlphaFoldDB" id="A0AAD9I680"/>
<evidence type="ECO:0000256" key="1">
    <source>
        <dbReference type="ARBA" id="ARBA00004123"/>
    </source>
</evidence>
<dbReference type="GO" id="GO:0043565">
    <property type="term" value="F:sequence-specific DNA binding"/>
    <property type="evidence" value="ECO:0007669"/>
    <property type="project" value="InterPro"/>
</dbReference>
<organism evidence="9 10">
    <name type="scientific">Phyllachora maydis</name>
    <dbReference type="NCBI Taxonomy" id="1825666"/>
    <lineage>
        <taxon>Eukaryota</taxon>
        <taxon>Fungi</taxon>
        <taxon>Dikarya</taxon>
        <taxon>Ascomycota</taxon>
        <taxon>Pezizomycotina</taxon>
        <taxon>Sordariomycetes</taxon>
        <taxon>Sordariomycetidae</taxon>
        <taxon>Phyllachorales</taxon>
        <taxon>Phyllachoraceae</taxon>
        <taxon>Phyllachora</taxon>
    </lineage>
</organism>
<dbReference type="SUPFAM" id="SSF46785">
    <property type="entry name" value="Winged helix' DNA-binding domain"/>
    <property type="match status" value="1"/>
</dbReference>
<dbReference type="PANTHER" id="PTHR10015">
    <property type="entry name" value="HEAT SHOCK TRANSCRIPTION FACTOR"/>
    <property type="match status" value="1"/>
</dbReference>
<keyword evidence="6" id="KW-0175">Coiled coil</keyword>
<feature type="coiled-coil region" evidence="6">
    <location>
        <begin position="59"/>
        <end position="86"/>
    </location>
</feature>